<protein>
    <submittedName>
        <fullName evidence="2">VOC family protein</fullName>
    </submittedName>
</protein>
<dbReference type="PANTHER" id="PTHR35908">
    <property type="entry name" value="HYPOTHETICAL FUSION PROTEIN"/>
    <property type="match status" value="1"/>
</dbReference>
<dbReference type="InterPro" id="IPR037523">
    <property type="entry name" value="VOC_core"/>
</dbReference>
<dbReference type="Gene3D" id="3.10.180.10">
    <property type="entry name" value="2,3-Dihydroxybiphenyl 1,2-Dioxygenase, domain 1"/>
    <property type="match status" value="1"/>
</dbReference>
<dbReference type="PANTHER" id="PTHR35908:SF1">
    <property type="entry name" value="CONSERVED PROTEIN"/>
    <property type="match status" value="1"/>
</dbReference>
<name>A0ABX1G104_9MICC</name>
<dbReference type="InterPro" id="IPR041581">
    <property type="entry name" value="Glyoxalase_6"/>
</dbReference>
<dbReference type="CDD" id="cd06587">
    <property type="entry name" value="VOC"/>
    <property type="match status" value="1"/>
</dbReference>
<organism evidence="2 3">
    <name type="scientific">Paeniglutamicibacter terrestris</name>
    <dbReference type="NCBI Taxonomy" id="2723403"/>
    <lineage>
        <taxon>Bacteria</taxon>
        <taxon>Bacillati</taxon>
        <taxon>Actinomycetota</taxon>
        <taxon>Actinomycetes</taxon>
        <taxon>Micrococcales</taxon>
        <taxon>Micrococcaceae</taxon>
        <taxon>Paeniglutamicibacter</taxon>
    </lineage>
</organism>
<comment type="caution">
    <text evidence="2">The sequence shown here is derived from an EMBL/GenBank/DDBJ whole genome shotgun (WGS) entry which is preliminary data.</text>
</comment>
<evidence type="ECO:0000313" key="2">
    <source>
        <dbReference type="EMBL" id="NKG19926.1"/>
    </source>
</evidence>
<evidence type="ECO:0000259" key="1">
    <source>
        <dbReference type="PROSITE" id="PS51819"/>
    </source>
</evidence>
<dbReference type="Pfam" id="PF18029">
    <property type="entry name" value="Glyoxalase_6"/>
    <property type="match status" value="1"/>
</dbReference>
<accession>A0ABX1G104</accession>
<dbReference type="InterPro" id="IPR029068">
    <property type="entry name" value="Glyas_Bleomycin-R_OHBP_Dase"/>
</dbReference>
<sequence>MTPSQITLGAINLEARNPADLVAFWAQVTGAEPAAGGDSYYLPPNGPSGFGMFFQPESEPRAARQMAHWDLTVPWGSRAAEVERLISLGATHKWDVLEEVAHVRWTTLADPEGNLFCIAEHPPLDQQR</sequence>
<dbReference type="PROSITE" id="PS51819">
    <property type="entry name" value="VOC"/>
    <property type="match status" value="1"/>
</dbReference>
<gene>
    <name evidence="2" type="ORF">HED64_04270</name>
</gene>
<dbReference type="EMBL" id="JAAWVT010000001">
    <property type="protein sequence ID" value="NKG19926.1"/>
    <property type="molecule type" value="Genomic_DNA"/>
</dbReference>
<dbReference type="RefSeq" id="WP_168150813.1">
    <property type="nucleotide sequence ID" value="NZ_JAAWVT010000001.1"/>
</dbReference>
<reference evidence="2 3" key="1">
    <citation type="submission" date="2020-04" db="EMBL/GenBank/DDBJ databases">
        <title>Paeniglutamicibacter sp. ANT13_2, a novel actinomycete isolated from sediment in Antarctica.</title>
        <authorList>
            <person name="Sakdapetsiri C."/>
            <person name="Pinyakong O."/>
        </authorList>
    </citation>
    <scope>NUCLEOTIDE SEQUENCE [LARGE SCALE GENOMIC DNA]</scope>
    <source>
        <strain evidence="2 3">ANT13_2</strain>
    </source>
</reference>
<evidence type="ECO:0000313" key="3">
    <source>
        <dbReference type="Proteomes" id="UP000746595"/>
    </source>
</evidence>
<feature type="domain" description="VOC" evidence="1">
    <location>
        <begin position="7"/>
        <end position="121"/>
    </location>
</feature>
<dbReference type="SUPFAM" id="SSF54593">
    <property type="entry name" value="Glyoxalase/Bleomycin resistance protein/Dihydroxybiphenyl dioxygenase"/>
    <property type="match status" value="1"/>
</dbReference>
<dbReference type="Proteomes" id="UP000746595">
    <property type="component" value="Unassembled WGS sequence"/>
</dbReference>
<proteinExistence type="predicted"/>
<keyword evidence="3" id="KW-1185">Reference proteome</keyword>